<organism evidence="1 2">
    <name type="scientific">Gluconobacter morbifer G707</name>
    <dbReference type="NCBI Taxonomy" id="1088869"/>
    <lineage>
        <taxon>Bacteria</taxon>
        <taxon>Pseudomonadati</taxon>
        <taxon>Pseudomonadota</taxon>
        <taxon>Alphaproteobacteria</taxon>
        <taxon>Acetobacterales</taxon>
        <taxon>Acetobacteraceae</taxon>
        <taxon>Gluconobacter</taxon>
    </lineage>
</organism>
<sequence>MPIIRCVMMQRNEGDKFARWLSHYAGLFGFENLTILDNGSTDPFTLALLAQAERQGSTIRREFSSNGDFANRGHHVANIIREWDANSEYDFALPVTCHELLAVCTDRGLSLATSDIHAEFESLLNEQSALRLEFSLFNVPGKPGWYAPARHYTKDFLPAGSIQSCDNDNHTLLSALAPGHRSTRFTYFHDYHTTYEAWQLKLRTLAGGHTETGSLDALRPYLSTTNPDQALTVGNFLLTEKEYTGLYDNEIQIFAPTGSSSVITMRHGSAEPVIWNGEDYLRLNPDIASSTLGPLGHYLMSGYQENRQISD</sequence>
<evidence type="ECO:0000313" key="2">
    <source>
        <dbReference type="Proteomes" id="UP000004949"/>
    </source>
</evidence>
<protein>
    <recommendedName>
        <fullName evidence="3">Glycosyltransferase 2-like domain-containing protein</fullName>
    </recommendedName>
</protein>
<dbReference type="Proteomes" id="UP000004949">
    <property type="component" value="Unassembled WGS sequence"/>
</dbReference>
<keyword evidence="2" id="KW-1185">Reference proteome</keyword>
<proteinExistence type="predicted"/>
<evidence type="ECO:0008006" key="3">
    <source>
        <dbReference type="Google" id="ProtNLM"/>
    </source>
</evidence>
<dbReference type="eggNOG" id="ENOG502ZUPG">
    <property type="taxonomic scope" value="Bacteria"/>
</dbReference>
<evidence type="ECO:0000313" key="1">
    <source>
        <dbReference type="EMBL" id="EHH68693.1"/>
    </source>
</evidence>
<dbReference type="AlphaFoldDB" id="G6XIQ3"/>
<dbReference type="RefSeq" id="WP_008851610.1">
    <property type="nucleotide sequence ID" value="NZ_AGQV01000002.1"/>
</dbReference>
<name>G6XIQ3_9PROT</name>
<gene>
    <name evidence="1" type="ORF">GMO_14630</name>
</gene>
<reference evidence="1 2" key="1">
    <citation type="submission" date="2011-10" db="EMBL/GenBank/DDBJ databases">
        <title>Genome sequence of Gluconobacter morbifer G707, isolated from Drosophila gut.</title>
        <authorList>
            <person name="Lee W.-J."/>
            <person name="Kim E.-K."/>
        </authorList>
    </citation>
    <scope>NUCLEOTIDE SEQUENCE [LARGE SCALE GENOMIC DNA]</scope>
    <source>
        <strain evidence="1 2">G707</strain>
    </source>
</reference>
<accession>G6XIQ3</accession>
<comment type="caution">
    <text evidence="1">The sequence shown here is derived from an EMBL/GenBank/DDBJ whole genome shotgun (WGS) entry which is preliminary data.</text>
</comment>
<dbReference type="OrthoDB" id="8245240at2"/>
<dbReference type="EMBL" id="AGQV01000002">
    <property type="protein sequence ID" value="EHH68693.1"/>
    <property type="molecule type" value="Genomic_DNA"/>
</dbReference>
<dbReference type="PATRIC" id="fig|1088869.3.peg.1463"/>